<dbReference type="RefSeq" id="XP_013265373.1">
    <property type="nucleotide sequence ID" value="XM_013409919.1"/>
</dbReference>
<dbReference type="VEuPathDB" id="FungiDB:A1O9_00756"/>
<keyword evidence="3" id="KW-0479">Metal-binding</keyword>
<dbReference type="STRING" id="1182545.A0A072PTZ9"/>
<keyword evidence="9" id="KW-1185">Reference proteome</keyword>
<evidence type="ECO:0000259" key="7">
    <source>
        <dbReference type="Pfam" id="PF07687"/>
    </source>
</evidence>
<evidence type="ECO:0000256" key="5">
    <source>
        <dbReference type="ARBA" id="ARBA00022833"/>
    </source>
</evidence>
<dbReference type="GO" id="GO:0016787">
    <property type="term" value="F:hydrolase activity"/>
    <property type="evidence" value="ECO:0007669"/>
    <property type="project" value="UniProtKB-KW"/>
</dbReference>
<dbReference type="SUPFAM" id="SSF53187">
    <property type="entry name" value="Zn-dependent exopeptidases"/>
    <property type="match status" value="1"/>
</dbReference>
<evidence type="ECO:0000256" key="3">
    <source>
        <dbReference type="ARBA" id="ARBA00022723"/>
    </source>
</evidence>
<evidence type="ECO:0000313" key="9">
    <source>
        <dbReference type="Proteomes" id="UP000027920"/>
    </source>
</evidence>
<feature type="chain" id="PRO_5001681833" evidence="6">
    <location>
        <begin position="20"/>
        <end position="443"/>
    </location>
</feature>
<evidence type="ECO:0000256" key="4">
    <source>
        <dbReference type="ARBA" id="ARBA00022801"/>
    </source>
</evidence>
<reference evidence="8 9" key="1">
    <citation type="submission" date="2013-03" db="EMBL/GenBank/DDBJ databases">
        <title>The Genome Sequence of Exophiala aquamarina CBS 119918.</title>
        <authorList>
            <consortium name="The Broad Institute Genomics Platform"/>
            <person name="Cuomo C."/>
            <person name="de Hoog S."/>
            <person name="Gorbushina A."/>
            <person name="Walker B."/>
            <person name="Young S.K."/>
            <person name="Zeng Q."/>
            <person name="Gargeya S."/>
            <person name="Fitzgerald M."/>
            <person name="Haas B."/>
            <person name="Abouelleil A."/>
            <person name="Allen A.W."/>
            <person name="Alvarado L."/>
            <person name="Arachchi H.M."/>
            <person name="Berlin A.M."/>
            <person name="Chapman S.B."/>
            <person name="Gainer-Dewar J."/>
            <person name="Goldberg J."/>
            <person name="Griggs A."/>
            <person name="Gujja S."/>
            <person name="Hansen M."/>
            <person name="Howarth C."/>
            <person name="Imamovic A."/>
            <person name="Ireland A."/>
            <person name="Larimer J."/>
            <person name="McCowan C."/>
            <person name="Murphy C."/>
            <person name="Pearson M."/>
            <person name="Poon T.W."/>
            <person name="Priest M."/>
            <person name="Roberts A."/>
            <person name="Saif S."/>
            <person name="Shea T."/>
            <person name="Sisk P."/>
            <person name="Sykes S."/>
            <person name="Wortman J."/>
            <person name="Nusbaum C."/>
            <person name="Birren B."/>
        </authorList>
    </citation>
    <scope>NUCLEOTIDE SEQUENCE [LARGE SCALE GENOMIC DNA]</scope>
    <source>
        <strain evidence="8 9">CBS 119918</strain>
    </source>
</reference>
<comment type="cofactor">
    <cofactor evidence="1">
        <name>Zn(2+)</name>
        <dbReference type="ChEBI" id="CHEBI:29105"/>
    </cofactor>
</comment>
<name>A0A072PTZ9_9EURO</name>
<evidence type="ECO:0000256" key="2">
    <source>
        <dbReference type="ARBA" id="ARBA00006247"/>
    </source>
</evidence>
<comment type="caution">
    <text evidence="8">The sequence shown here is derived from an EMBL/GenBank/DDBJ whole genome shotgun (WGS) entry which is preliminary data.</text>
</comment>
<dbReference type="InterPro" id="IPR002933">
    <property type="entry name" value="Peptidase_M20"/>
</dbReference>
<feature type="signal peptide" evidence="6">
    <location>
        <begin position="1"/>
        <end position="19"/>
    </location>
</feature>
<dbReference type="HOGENOM" id="CLU_021802_3_0_1"/>
<dbReference type="AlphaFoldDB" id="A0A072PTZ9"/>
<protein>
    <submittedName>
        <fullName evidence="8">Acetylornithine deacetylase</fullName>
    </submittedName>
</protein>
<dbReference type="Gene3D" id="3.40.630.10">
    <property type="entry name" value="Zn peptidases"/>
    <property type="match status" value="1"/>
</dbReference>
<dbReference type="SUPFAM" id="SSF55031">
    <property type="entry name" value="Bacterial exopeptidase dimerisation domain"/>
    <property type="match status" value="1"/>
</dbReference>
<dbReference type="PROSITE" id="PS00758">
    <property type="entry name" value="ARGE_DAPE_CPG2_1"/>
    <property type="match status" value="1"/>
</dbReference>
<evidence type="ECO:0000256" key="1">
    <source>
        <dbReference type="ARBA" id="ARBA00001947"/>
    </source>
</evidence>
<dbReference type="Pfam" id="PF01546">
    <property type="entry name" value="Peptidase_M20"/>
    <property type="match status" value="1"/>
</dbReference>
<dbReference type="PANTHER" id="PTHR43808">
    <property type="entry name" value="ACETYLORNITHINE DEACETYLASE"/>
    <property type="match status" value="1"/>
</dbReference>
<keyword evidence="4" id="KW-0378">Hydrolase</keyword>
<evidence type="ECO:0000256" key="6">
    <source>
        <dbReference type="SAM" id="SignalP"/>
    </source>
</evidence>
<feature type="domain" description="Peptidase M20 dimerisation" evidence="7">
    <location>
        <begin position="248"/>
        <end position="359"/>
    </location>
</feature>
<dbReference type="InterPro" id="IPR011650">
    <property type="entry name" value="Peptidase_M20_dimer"/>
</dbReference>
<dbReference type="GeneID" id="25275707"/>
<dbReference type="InterPro" id="IPR050072">
    <property type="entry name" value="Peptidase_M20A"/>
</dbReference>
<dbReference type="InterPro" id="IPR001261">
    <property type="entry name" value="ArgE/DapE_CS"/>
</dbReference>
<keyword evidence="6" id="KW-0732">Signal</keyword>
<dbReference type="Pfam" id="PF07687">
    <property type="entry name" value="M20_dimer"/>
    <property type="match status" value="1"/>
</dbReference>
<dbReference type="PANTHER" id="PTHR43808:SF8">
    <property type="entry name" value="PEPTIDASE M20 DIMERISATION DOMAIN-CONTAINING PROTEIN"/>
    <property type="match status" value="1"/>
</dbReference>
<dbReference type="GO" id="GO:0046872">
    <property type="term" value="F:metal ion binding"/>
    <property type="evidence" value="ECO:0007669"/>
    <property type="project" value="UniProtKB-KW"/>
</dbReference>
<comment type="similarity">
    <text evidence="2">Belongs to the peptidase M20A family.</text>
</comment>
<dbReference type="CDD" id="cd05652">
    <property type="entry name" value="M20_ArgE_DapE-like_fungal"/>
    <property type="match status" value="1"/>
</dbReference>
<gene>
    <name evidence="8" type="ORF">A1O9_00756</name>
</gene>
<dbReference type="EMBL" id="AMGV01000001">
    <property type="protein sequence ID" value="KEF62783.1"/>
    <property type="molecule type" value="Genomic_DNA"/>
</dbReference>
<evidence type="ECO:0000313" key="8">
    <source>
        <dbReference type="EMBL" id="KEF62783.1"/>
    </source>
</evidence>
<dbReference type="Gene3D" id="3.30.70.360">
    <property type="match status" value="1"/>
</dbReference>
<dbReference type="Proteomes" id="UP000027920">
    <property type="component" value="Unassembled WGS sequence"/>
</dbReference>
<accession>A0A072PTZ9</accession>
<dbReference type="InterPro" id="IPR036264">
    <property type="entry name" value="Bact_exopeptidase_dim_dom"/>
</dbReference>
<organism evidence="8 9">
    <name type="scientific">Exophiala aquamarina CBS 119918</name>
    <dbReference type="NCBI Taxonomy" id="1182545"/>
    <lineage>
        <taxon>Eukaryota</taxon>
        <taxon>Fungi</taxon>
        <taxon>Dikarya</taxon>
        <taxon>Ascomycota</taxon>
        <taxon>Pezizomycotina</taxon>
        <taxon>Eurotiomycetes</taxon>
        <taxon>Chaetothyriomycetidae</taxon>
        <taxon>Chaetothyriales</taxon>
        <taxon>Herpotrichiellaceae</taxon>
        <taxon>Exophiala</taxon>
    </lineage>
</organism>
<keyword evidence="5" id="KW-0862">Zinc</keyword>
<dbReference type="OrthoDB" id="3064516at2759"/>
<sequence>MKMLKATATLLLAVALGHASGLSDVQEPIIAASLNVSGNGKLSEVIASSPLLSLHRAICEVESVSDNELPVAKLIIKFLEAHNFTVKTQSVPPPDATNDTQVRWNIYAYPDPSKYGGSQAETSQPSPKILLSSHIDTVPPHIPYSLSLPKKADDGQLSSSRKNILISGRGTVDDKACVAVQIQTILDLLANHSTEIDPSDLALLLVVGEEQRGDGMRHFSNSELYRKTKSNYKAVLFGEPTEGKLAAGHKGIFMVKVNAHGKAAHSGYPWLGRSANSMILPTLLTLDKLGDVPEAEGGLPRSEKFGKSTVNVGYVRGGVAGNVVPEFATADVTFRLAGGTPEEVQHIVREAIRAADPEDLLDLEFSQGYGPISLDADVEGFDTITVNYGTDIPNLELLEGVKRYLYGPGSILVAHGRNEGLTVGDLEEALKGYKSLVQHALRS</sequence>
<proteinExistence type="inferred from homology"/>